<protein>
    <submittedName>
        <fullName evidence="2">HD-GYP domain-containing protein</fullName>
        <ecNumber evidence="2">3.1.4.-</ecNumber>
    </submittedName>
</protein>
<sequence length="364" mass="41017">MKLVGTKNIQEGAILAKPILNDRGKVLVNSGVRLEDRIIKRLVDFGVSYVYLEDKHTKDIEVNAAISEQVKMEAMKTIEKSFHAIKQTDSSNISMVMKKNTPIFKKLVGKVLAELKNHDDLYSIMSDVYLYDNYIFSHSLNVTIYTLALGLELKLSPKQMEIIGLGAILHDIGKMSIPLEILMKPGKLTEEEYEIVKSHAEAGFEILRNVQSLPLLVAHCAYQHHERLNGSGYPRGLIEEDIHLFGKIIAVADVFDAITSNRVYHDALLPHEALEILYTGSSQLYDAKIVEAFRRAIVLYPNGLSVKLSNGEKGIVCKQNKGMNERPIIRIIEHDGKEITPYDLDLKEDFSILITECDTIHHPL</sequence>
<dbReference type="EC" id="3.1.4.-" evidence="2"/>
<dbReference type="Proteomes" id="UP001465426">
    <property type="component" value="Unassembled WGS sequence"/>
</dbReference>
<accession>A0ABV1F3K2</accession>
<dbReference type="InterPro" id="IPR006675">
    <property type="entry name" value="HDIG_dom"/>
</dbReference>
<dbReference type="InterPro" id="IPR003607">
    <property type="entry name" value="HD/PDEase_dom"/>
</dbReference>
<evidence type="ECO:0000313" key="2">
    <source>
        <dbReference type="EMBL" id="MEQ2467138.1"/>
    </source>
</evidence>
<organism evidence="2 3">
    <name type="scientific">Niallia hominis</name>
    <dbReference type="NCBI Taxonomy" id="3133173"/>
    <lineage>
        <taxon>Bacteria</taxon>
        <taxon>Bacillati</taxon>
        <taxon>Bacillota</taxon>
        <taxon>Bacilli</taxon>
        <taxon>Bacillales</taxon>
        <taxon>Bacillaceae</taxon>
        <taxon>Niallia</taxon>
    </lineage>
</organism>
<dbReference type="Pfam" id="PF13487">
    <property type="entry name" value="HD_5"/>
    <property type="match status" value="1"/>
</dbReference>
<evidence type="ECO:0000259" key="1">
    <source>
        <dbReference type="PROSITE" id="PS51832"/>
    </source>
</evidence>
<name>A0ABV1F3K2_9BACI</name>
<evidence type="ECO:0000313" key="3">
    <source>
        <dbReference type="Proteomes" id="UP001465426"/>
    </source>
</evidence>
<dbReference type="CDD" id="cd00077">
    <property type="entry name" value="HDc"/>
    <property type="match status" value="1"/>
</dbReference>
<dbReference type="PANTHER" id="PTHR43155">
    <property type="entry name" value="CYCLIC DI-GMP PHOSPHODIESTERASE PA4108-RELATED"/>
    <property type="match status" value="1"/>
</dbReference>
<dbReference type="SUPFAM" id="SSF109604">
    <property type="entry name" value="HD-domain/PDEase-like"/>
    <property type="match status" value="1"/>
</dbReference>
<proteinExistence type="predicted"/>
<keyword evidence="2" id="KW-0378">Hydrolase</keyword>
<dbReference type="PANTHER" id="PTHR43155:SF2">
    <property type="entry name" value="CYCLIC DI-GMP PHOSPHODIESTERASE PA4108"/>
    <property type="match status" value="1"/>
</dbReference>
<dbReference type="NCBIfam" id="TIGR00277">
    <property type="entry name" value="HDIG"/>
    <property type="match status" value="1"/>
</dbReference>
<comment type="caution">
    <text evidence="2">The sequence shown here is derived from an EMBL/GenBank/DDBJ whole genome shotgun (WGS) entry which is preliminary data.</text>
</comment>
<dbReference type="PROSITE" id="PS51832">
    <property type="entry name" value="HD_GYP"/>
    <property type="match status" value="1"/>
</dbReference>
<keyword evidence="3" id="KW-1185">Reference proteome</keyword>
<dbReference type="RefSeq" id="WP_349205076.1">
    <property type="nucleotide sequence ID" value="NZ_JBBMFN010000043.1"/>
</dbReference>
<dbReference type="GO" id="GO:0016787">
    <property type="term" value="F:hydrolase activity"/>
    <property type="evidence" value="ECO:0007669"/>
    <property type="project" value="UniProtKB-KW"/>
</dbReference>
<feature type="domain" description="HD-GYP" evidence="1">
    <location>
        <begin position="113"/>
        <end position="309"/>
    </location>
</feature>
<reference evidence="2 3" key="1">
    <citation type="submission" date="2024-03" db="EMBL/GenBank/DDBJ databases">
        <title>Human intestinal bacterial collection.</title>
        <authorList>
            <person name="Pauvert C."/>
            <person name="Hitch T.C.A."/>
            <person name="Clavel T."/>
        </authorList>
    </citation>
    <scope>NUCLEOTIDE SEQUENCE [LARGE SCALE GENOMIC DNA]</scope>
    <source>
        <strain evidence="2 3">CLA-SR-H024</strain>
    </source>
</reference>
<dbReference type="SMART" id="SM00471">
    <property type="entry name" value="HDc"/>
    <property type="match status" value="1"/>
</dbReference>
<gene>
    <name evidence="2" type="ORF">WMO63_15900</name>
</gene>
<dbReference type="InterPro" id="IPR037522">
    <property type="entry name" value="HD_GYP_dom"/>
</dbReference>
<dbReference type="EMBL" id="JBBMFN010000043">
    <property type="protein sequence ID" value="MEQ2467138.1"/>
    <property type="molecule type" value="Genomic_DNA"/>
</dbReference>
<dbReference type="Gene3D" id="1.10.3210.10">
    <property type="entry name" value="Hypothetical protein af1432"/>
    <property type="match status" value="1"/>
</dbReference>